<comment type="caution">
    <text evidence="1">The sequence shown here is derived from an EMBL/GenBank/DDBJ whole genome shotgun (WGS) entry which is preliminary data.</text>
</comment>
<dbReference type="AlphaFoldDB" id="A0A0F8Z193"/>
<organism evidence="1">
    <name type="scientific">marine sediment metagenome</name>
    <dbReference type="NCBI Taxonomy" id="412755"/>
    <lineage>
        <taxon>unclassified sequences</taxon>
        <taxon>metagenomes</taxon>
        <taxon>ecological metagenomes</taxon>
    </lineage>
</organism>
<reference evidence="1" key="1">
    <citation type="journal article" date="2015" name="Nature">
        <title>Complex archaea that bridge the gap between prokaryotes and eukaryotes.</title>
        <authorList>
            <person name="Spang A."/>
            <person name="Saw J.H."/>
            <person name="Jorgensen S.L."/>
            <person name="Zaremba-Niedzwiedzka K."/>
            <person name="Martijn J."/>
            <person name="Lind A.E."/>
            <person name="van Eijk R."/>
            <person name="Schleper C."/>
            <person name="Guy L."/>
            <person name="Ettema T.J."/>
        </authorList>
    </citation>
    <scope>NUCLEOTIDE SEQUENCE</scope>
</reference>
<gene>
    <name evidence="1" type="ORF">LCGC14_2753580</name>
</gene>
<accession>A0A0F8Z193</accession>
<protein>
    <submittedName>
        <fullName evidence="1">Uncharacterized protein</fullName>
    </submittedName>
</protein>
<name>A0A0F8Z193_9ZZZZ</name>
<dbReference type="EMBL" id="LAZR01050417">
    <property type="protein sequence ID" value="KKK87403.1"/>
    <property type="molecule type" value="Genomic_DNA"/>
</dbReference>
<evidence type="ECO:0000313" key="1">
    <source>
        <dbReference type="EMBL" id="KKK87403.1"/>
    </source>
</evidence>
<proteinExistence type="predicted"/>
<sequence length="285" mass="30572">MAGITVKPTIANREFTYDASAIDQADGTDVLQWDDQSGNSNHATGVGSVGKPVLETTGFNSLACVRLEADNRHFTYDGSPFVAANLTWFMVIEATDISSHLAVIGSSSSSTPPRRSEVFIKSDGTIIAGFQNDPYDLESSAGEISTGDKLVITFRHSGTTGKVLRVNGVEKDANAGSTSPLIDYTNATLGRVKDDTTGGVGTIYGADRRFAWLEGYSTAATDALIADMECYLGTRFKISVDTCPPPDVIRANLQIETTVTIELELPQTVEMRLQLEQTITEDVDA</sequence>